<dbReference type="AlphaFoldDB" id="A0A0M8ZVN7"/>
<dbReference type="Proteomes" id="UP000053105">
    <property type="component" value="Unassembled WGS sequence"/>
</dbReference>
<protein>
    <submittedName>
        <fullName evidence="1">Uncharacterized protein</fullName>
    </submittedName>
</protein>
<organism evidence="1 2">
    <name type="scientific">Melipona quadrifasciata</name>
    <dbReference type="NCBI Taxonomy" id="166423"/>
    <lineage>
        <taxon>Eukaryota</taxon>
        <taxon>Metazoa</taxon>
        <taxon>Ecdysozoa</taxon>
        <taxon>Arthropoda</taxon>
        <taxon>Hexapoda</taxon>
        <taxon>Insecta</taxon>
        <taxon>Pterygota</taxon>
        <taxon>Neoptera</taxon>
        <taxon>Endopterygota</taxon>
        <taxon>Hymenoptera</taxon>
        <taxon>Apocrita</taxon>
        <taxon>Aculeata</taxon>
        <taxon>Apoidea</taxon>
        <taxon>Anthophila</taxon>
        <taxon>Apidae</taxon>
        <taxon>Melipona</taxon>
    </lineage>
</organism>
<accession>A0A0M8ZVN7</accession>
<evidence type="ECO:0000313" key="2">
    <source>
        <dbReference type="Proteomes" id="UP000053105"/>
    </source>
</evidence>
<sequence>MQPTTVLRCLTLKINSGALAALHEKFTNCENNPHFALCTGWFSRGTWTVLMPDGGGRTEESPMFRGRWEQSSHSGRNTVHESEDYLRENDSLAIGKFVAEKQEEVWLDPVEMLSSRVWPVDDSRKCRLSGI</sequence>
<proteinExistence type="predicted"/>
<reference evidence="1 2" key="1">
    <citation type="submission" date="2015-07" db="EMBL/GenBank/DDBJ databases">
        <title>The genome of Melipona quadrifasciata.</title>
        <authorList>
            <person name="Pan H."/>
            <person name="Kapheim K."/>
        </authorList>
    </citation>
    <scope>NUCLEOTIDE SEQUENCE [LARGE SCALE GENOMIC DNA]</scope>
    <source>
        <strain evidence="1">0111107301</strain>
        <tissue evidence="1">Whole body</tissue>
    </source>
</reference>
<keyword evidence="2" id="KW-1185">Reference proteome</keyword>
<evidence type="ECO:0000313" key="1">
    <source>
        <dbReference type="EMBL" id="KOX70553.1"/>
    </source>
</evidence>
<dbReference type="EMBL" id="KQ435859">
    <property type="protein sequence ID" value="KOX70553.1"/>
    <property type="molecule type" value="Genomic_DNA"/>
</dbReference>
<name>A0A0M8ZVN7_9HYME</name>
<dbReference type="OrthoDB" id="10481263at2759"/>
<gene>
    <name evidence="1" type="ORF">WN51_02609</name>
</gene>